<keyword evidence="1" id="KW-0472">Membrane</keyword>
<name>A0A7J0FDH8_9ERIC</name>
<evidence type="ECO:0000256" key="1">
    <source>
        <dbReference type="SAM" id="Phobius"/>
    </source>
</evidence>
<dbReference type="Proteomes" id="UP000585474">
    <property type="component" value="Unassembled WGS sequence"/>
</dbReference>
<evidence type="ECO:0000313" key="2">
    <source>
        <dbReference type="EMBL" id="GFY96633.1"/>
    </source>
</evidence>
<dbReference type="EMBL" id="BJWL01000011">
    <property type="protein sequence ID" value="GFY96633.1"/>
    <property type="molecule type" value="Genomic_DNA"/>
</dbReference>
<accession>A0A7J0FDH8</accession>
<keyword evidence="3" id="KW-1185">Reference proteome</keyword>
<comment type="caution">
    <text evidence="2">The sequence shown here is derived from an EMBL/GenBank/DDBJ whole genome shotgun (WGS) entry which is preliminary data.</text>
</comment>
<protein>
    <submittedName>
        <fullName evidence="2">TRAM, LAG1 and CLN8 (TLC) lipid-sensing domain containing protein</fullName>
    </submittedName>
</protein>
<sequence>MASMRDANSKIVKIEWVLNWSTFVFTRFGSHVLITIKLIKDAPKFGKGLELPLALLGMAAMNLLNIFLGIDLLGAYRREKNSQQNYHNHDRVSHCRGNAYVDCVYCKLELSTSWEY</sequence>
<feature type="transmembrane region" description="Helical" evidence="1">
    <location>
        <begin position="20"/>
        <end position="39"/>
    </location>
</feature>
<proteinExistence type="predicted"/>
<dbReference type="AlphaFoldDB" id="A0A7J0FDH8"/>
<dbReference type="OrthoDB" id="10266980at2759"/>
<organism evidence="2 3">
    <name type="scientific">Actinidia rufa</name>
    <dbReference type="NCBI Taxonomy" id="165716"/>
    <lineage>
        <taxon>Eukaryota</taxon>
        <taxon>Viridiplantae</taxon>
        <taxon>Streptophyta</taxon>
        <taxon>Embryophyta</taxon>
        <taxon>Tracheophyta</taxon>
        <taxon>Spermatophyta</taxon>
        <taxon>Magnoliopsida</taxon>
        <taxon>eudicotyledons</taxon>
        <taxon>Gunneridae</taxon>
        <taxon>Pentapetalae</taxon>
        <taxon>asterids</taxon>
        <taxon>Ericales</taxon>
        <taxon>Actinidiaceae</taxon>
        <taxon>Actinidia</taxon>
    </lineage>
</organism>
<evidence type="ECO:0000313" key="3">
    <source>
        <dbReference type="Proteomes" id="UP000585474"/>
    </source>
</evidence>
<keyword evidence="1" id="KW-0812">Transmembrane</keyword>
<gene>
    <name evidence="2" type="ORF">Acr_11g0009390</name>
</gene>
<feature type="transmembrane region" description="Helical" evidence="1">
    <location>
        <begin position="51"/>
        <end position="73"/>
    </location>
</feature>
<keyword evidence="1" id="KW-1133">Transmembrane helix</keyword>
<reference evidence="2 3" key="1">
    <citation type="submission" date="2019-07" db="EMBL/GenBank/DDBJ databases">
        <title>De Novo Assembly of kiwifruit Actinidia rufa.</title>
        <authorList>
            <person name="Sugita-Konishi S."/>
            <person name="Sato K."/>
            <person name="Mori E."/>
            <person name="Abe Y."/>
            <person name="Kisaki G."/>
            <person name="Hamano K."/>
            <person name="Suezawa K."/>
            <person name="Otani M."/>
            <person name="Fukuda T."/>
            <person name="Manabe T."/>
            <person name="Gomi K."/>
            <person name="Tabuchi M."/>
            <person name="Akimitsu K."/>
            <person name="Kataoka I."/>
        </authorList>
    </citation>
    <scope>NUCLEOTIDE SEQUENCE [LARGE SCALE GENOMIC DNA]</scope>
    <source>
        <strain evidence="3">cv. Fuchu</strain>
    </source>
</reference>